<dbReference type="Proteomes" id="UP000291591">
    <property type="component" value="Unassembled WGS sequence"/>
</dbReference>
<gene>
    <name evidence="2" type="ORF">EV383_0370</name>
</gene>
<evidence type="ECO:0000313" key="2">
    <source>
        <dbReference type="EMBL" id="RZT83561.1"/>
    </source>
</evidence>
<sequence>MTGLIMLVVIGLAVLVMTGIVIGVVDSAQRRAWRRIAAERRISWEQRQQPRGHRRYYVDAWADEDTD</sequence>
<evidence type="ECO:0000256" key="1">
    <source>
        <dbReference type="SAM" id="Phobius"/>
    </source>
</evidence>
<protein>
    <submittedName>
        <fullName evidence="2">Uncharacterized protein</fullName>
    </submittedName>
</protein>
<keyword evidence="1" id="KW-1133">Transmembrane helix</keyword>
<name>A0A4Q7US55_PSEST</name>
<dbReference type="EMBL" id="SHKL01000001">
    <property type="protein sequence ID" value="RZT83561.1"/>
    <property type="molecule type" value="Genomic_DNA"/>
</dbReference>
<keyword evidence="1" id="KW-0472">Membrane</keyword>
<dbReference type="RefSeq" id="WP_130288299.1">
    <property type="nucleotide sequence ID" value="NZ_SHKL01000001.1"/>
</dbReference>
<accession>A0A4Q7US55</accession>
<evidence type="ECO:0000313" key="3">
    <source>
        <dbReference type="Proteomes" id="UP000291591"/>
    </source>
</evidence>
<comment type="caution">
    <text evidence="2">The sequence shown here is derived from an EMBL/GenBank/DDBJ whole genome shotgun (WGS) entry which is preliminary data.</text>
</comment>
<proteinExistence type="predicted"/>
<dbReference type="AlphaFoldDB" id="A0A4Q7US55"/>
<reference evidence="2 3" key="1">
    <citation type="submission" date="2019-02" db="EMBL/GenBank/DDBJ databases">
        <title>Sequencing the genomes of 1000 actinobacteria strains.</title>
        <authorList>
            <person name="Klenk H.-P."/>
        </authorList>
    </citation>
    <scope>NUCLEOTIDE SEQUENCE [LARGE SCALE GENOMIC DNA]</scope>
    <source>
        <strain evidence="2 3">DSM 45779</strain>
    </source>
</reference>
<keyword evidence="3" id="KW-1185">Reference proteome</keyword>
<keyword evidence="1" id="KW-0812">Transmembrane</keyword>
<feature type="transmembrane region" description="Helical" evidence="1">
    <location>
        <begin position="6"/>
        <end position="25"/>
    </location>
</feature>
<organism evidence="2 3">
    <name type="scientific">Pseudonocardia sediminis</name>
    <dbReference type="NCBI Taxonomy" id="1397368"/>
    <lineage>
        <taxon>Bacteria</taxon>
        <taxon>Bacillati</taxon>
        <taxon>Actinomycetota</taxon>
        <taxon>Actinomycetes</taxon>
        <taxon>Pseudonocardiales</taxon>
        <taxon>Pseudonocardiaceae</taxon>
        <taxon>Pseudonocardia</taxon>
    </lineage>
</organism>